<accession>A0A8T1PJ88</accession>
<dbReference type="AlphaFoldDB" id="A0A8T1PJ88"/>
<feature type="compositionally biased region" description="Basic residues" evidence="1">
    <location>
        <begin position="73"/>
        <end position="83"/>
    </location>
</feature>
<gene>
    <name evidence="2" type="ORF">CIPAW_08G058500</name>
</gene>
<dbReference type="EMBL" id="CM031816">
    <property type="protein sequence ID" value="KAG6644506.1"/>
    <property type="molecule type" value="Genomic_DNA"/>
</dbReference>
<dbReference type="Proteomes" id="UP000811609">
    <property type="component" value="Chromosome 8"/>
</dbReference>
<evidence type="ECO:0000256" key="1">
    <source>
        <dbReference type="SAM" id="MobiDB-lite"/>
    </source>
</evidence>
<protein>
    <submittedName>
        <fullName evidence="2">Uncharacterized protein</fullName>
    </submittedName>
</protein>
<feature type="region of interest" description="Disordered" evidence="1">
    <location>
        <begin position="70"/>
        <end position="101"/>
    </location>
</feature>
<organism evidence="2 3">
    <name type="scientific">Carya illinoinensis</name>
    <name type="common">Pecan</name>
    <dbReference type="NCBI Taxonomy" id="32201"/>
    <lineage>
        <taxon>Eukaryota</taxon>
        <taxon>Viridiplantae</taxon>
        <taxon>Streptophyta</taxon>
        <taxon>Embryophyta</taxon>
        <taxon>Tracheophyta</taxon>
        <taxon>Spermatophyta</taxon>
        <taxon>Magnoliopsida</taxon>
        <taxon>eudicotyledons</taxon>
        <taxon>Gunneridae</taxon>
        <taxon>Pentapetalae</taxon>
        <taxon>rosids</taxon>
        <taxon>fabids</taxon>
        <taxon>Fagales</taxon>
        <taxon>Juglandaceae</taxon>
        <taxon>Carya</taxon>
    </lineage>
</organism>
<comment type="caution">
    <text evidence="2">The sequence shown here is derived from an EMBL/GenBank/DDBJ whole genome shotgun (WGS) entry which is preliminary data.</text>
</comment>
<evidence type="ECO:0000313" key="2">
    <source>
        <dbReference type="EMBL" id="KAG6644506.1"/>
    </source>
</evidence>
<keyword evidence="3" id="KW-1185">Reference proteome</keyword>
<feature type="region of interest" description="Disordered" evidence="1">
    <location>
        <begin position="1"/>
        <end position="33"/>
    </location>
</feature>
<evidence type="ECO:0000313" key="3">
    <source>
        <dbReference type="Proteomes" id="UP000811609"/>
    </source>
</evidence>
<proteinExistence type="predicted"/>
<feature type="compositionally biased region" description="Basic and acidic residues" evidence="1">
    <location>
        <begin position="23"/>
        <end position="33"/>
    </location>
</feature>
<name>A0A8T1PJ88_CARIL</name>
<reference evidence="2" key="1">
    <citation type="submission" date="2020-12" db="EMBL/GenBank/DDBJ databases">
        <title>WGS assembly of Carya illinoinensis cv. Pawnee.</title>
        <authorList>
            <person name="Platts A."/>
            <person name="Shu S."/>
            <person name="Wright S."/>
            <person name="Barry K."/>
            <person name="Edger P."/>
            <person name="Pires J.C."/>
            <person name="Schmutz J."/>
        </authorList>
    </citation>
    <scope>NUCLEOTIDE SEQUENCE</scope>
    <source>
        <tissue evidence="2">Leaf</tissue>
    </source>
</reference>
<sequence>MSTTREGNHKKKGTAEAKAVSWQEKKSLADKEEEVLQKEIEDLGIWTEMMDSMNDEQKKEYLYNRPQELKTVKIQKGKPRQRVQRGEKSKPSTSNGILASVWKFHKEDDDEFKSGSNV</sequence>